<dbReference type="EMBL" id="OJIN01000064">
    <property type="protein sequence ID" value="SPD72827.1"/>
    <property type="molecule type" value="Genomic_DNA"/>
</dbReference>
<dbReference type="PANTHER" id="PTHR35850">
    <property type="entry name" value="CYTOPLASMIC PROTEIN-RELATED"/>
    <property type="match status" value="1"/>
</dbReference>
<dbReference type="Pfam" id="PF05591">
    <property type="entry name" value="T6SS_VipA"/>
    <property type="match status" value="1"/>
</dbReference>
<evidence type="ECO:0008006" key="2">
    <source>
        <dbReference type="Google" id="ProtNLM"/>
    </source>
</evidence>
<protein>
    <recommendedName>
        <fullName evidence="2">Type VI secretion protein, VC_A0107 family</fullName>
    </recommendedName>
</protein>
<reference evidence="1" key="1">
    <citation type="submission" date="2018-01" db="EMBL/GenBank/DDBJ databases">
        <authorList>
            <person name="Regsiter A."/>
            <person name="William W."/>
        </authorList>
    </citation>
    <scope>NUCLEOTIDE SEQUENCE</scope>
    <source>
        <strain evidence="1">TRIP AH-1</strain>
    </source>
</reference>
<dbReference type="PIRSF" id="PIRSF028301">
    <property type="entry name" value="UCP028301"/>
    <property type="match status" value="1"/>
</dbReference>
<proteinExistence type="predicted"/>
<name>A0A445MTK6_9BACT</name>
<evidence type="ECO:0000313" key="1">
    <source>
        <dbReference type="EMBL" id="SPD72827.1"/>
    </source>
</evidence>
<dbReference type="InterPro" id="IPR008312">
    <property type="entry name" value="T6SS_TssB1"/>
</dbReference>
<organism evidence="1">
    <name type="scientific">uncultured Desulfobacterium sp</name>
    <dbReference type="NCBI Taxonomy" id="201089"/>
    <lineage>
        <taxon>Bacteria</taxon>
        <taxon>Pseudomonadati</taxon>
        <taxon>Thermodesulfobacteriota</taxon>
        <taxon>Desulfobacteria</taxon>
        <taxon>Desulfobacterales</taxon>
        <taxon>Desulfobacteriaceae</taxon>
        <taxon>Desulfobacterium</taxon>
        <taxon>environmental samples</taxon>
    </lineage>
</organism>
<sequence length="173" mass="19662">MAKESLQHTLDRVRSPRVQITYDVEIGDAIQMKEIPFVVGVLGDLSGKPDEPLPKLKDRKFIEIDRDNFDNVLAGMKPRLAYKVDNKLTDDDTKIGVELRFKSLDDFHPERVAEQIAPVRKLVETRKRLSELLNKLDGNDRLDELLQDVISNTDALEKLGTEAGIKKPEGEKE</sequence>
<dbReference type="AlphaFoldDB" id="A0A445MTK6"/>
<gene>
    <name evidence="1" type="ORF">PITCH_A1560007</name>
</gene>
<accession>A0A445MTK6</accession>
<dbReference type="PANTHER" id="PTHR35850:SF1">
    <property type="entry name" value="TYPE VI SECRETION SYSTEM SHEATH PROTEIN TSSB1"/>
    <property type="match status" value="1"/>
</dbReference>
<dbReference type="NCBIfam" id="TIGR03358">
    <property type="entry name" value="VI_chp_5"/>
    <property type="match status" value="1"/>
</dbReference>